<comment type="caution">
    <text evidence="2">The sequence shown here is derived from an EMBL/GenBank/DDBJ whole genome shotgun (WGS) entry which is preliminary data.</text>
</comment>
<protein>
    <submittedName>
        <fullName evidence="2">Uncharacterized protein</fullName>
    </submittedName>
</protein>
<evidence type="ECO:0000313" key="3">
    <source>
        <dbReference type="Proteomes" id="UP001283361"/>
    </source>
</evidence>
<feature type="region of interest" description="Disordered" evidence="1">
    <location>
        <begin position="156"/>
        <end position="177"/>
    </location>
</feature>
<gene>
    <name evidence="2" type="ORF">RRG08_022350</name>
</gene>
<sequence>MKERDQGWRKNLLNGGEICGGRERFDHNSLIEEKEKSRCDDRGRWETSACLNTSYSVLSMERYITVSQSESERPVATPVRSRPGRVSKCKVPNSKACCLLHDRGARVEAGSNRREEEMAAEFENPVLDAASLIMVVKSLDSIIRCQQSVIQPEPVAERRPLAQDQDIATDKLPRAGR</sequence>
<name>A0AAE0Z1B9_9GAST</name>
<feature type="compositionally biased region" description="Basic and acidic residues" evidence="1">
    <location>
        <begin position="168"/>
        <end position="177"/>
    </location>
</feature>
<keyword evidence="3" id="KW-1185">Reference proteome</keyword>
<organism evidence="2 3">
    <name type="scientific">Elysia crispata</name>
    <name type="common">lettuce slug</name>
    <dbReference type="NCBI Taxonomy" id="231223"/>
    <lineage>
        <taxon>Eukaryota</taxon>
        <taxon>Metazoa</taxon>
        <taxon>Spiralia</taxon>
        <taxon>Lophotrochozoa</taxon>
        <taxon>Mollusca</taxon>
        <taxon>Gastropoda</taxon>
        <taxon>Heterobranchia</taxon>
        <taxon>Euthyneura</taxon>
        <taxon>Panpulmonata</taxon>
        <taxon>Sacoglossa</taxon>
        <taxon>Placobranchoidea</taxon>
        <taxon>Plakobranchidae</taxon>
        <taxon>Elysia</taxon>
    </lineage>
</organism>
<dbReference type="Proteomes" id="UP001283361">
    <property type="component" value="Unassembled WGS sequence"/>
</dbReference>
<reference evidence="2" key="1">
    <citation type="journal article" date="2023" name="G3 (Bethesda)">
        <title>A reference genome for the long-term kleptoplast-retaining sea slug Elysia crispata morphotype clarki.</title>
        <authorList>
            <person name="Eastman K.E."/>
            <person name="Pendleton A.L."/>
            <person name="Shaikh M.A."/>
            <person name="Suttiyut T."/>
            <person name="Ogas R."/>
            <person name="Tomko P."/>
            <person name="Gavelis G."/>
            <person name="Widhalm J.R."/>
            <person name="Wisecaver J.H."/>
        </authorList>
    </citation>
    <scope>NUCLEOTIDE SEQUENCE</scope>
    <source>
        <strain evidence="2">ECLA1</strain>
    </source>
</reference>
<proteinExistence type="predicted"/>
<evidence type="ECO:0000256" key="1">
    <source>
        <dbReference type="SAM" id="MobiDB-lite"/>
    </source>
</evidence>
<accession>A0AAE0Z1B9</accession>
<evidence type="ECO:0000313" key="2">
    <source>
        <dbReference type="EMBL" id="KAK3760942.1"/>
    </source>
</evidence>
<dbReference type="AlphaFoldDB" id="A0AAE0Z1B9"/>
<dbReference type="EMBL" id="JAWDGP010004927">
    <property type="protein sequence ID" value="KAK3760942.1"/>
    <property type="molecule type" value="Genomic_DNA"/>
</dbReference>